<protein>
    <submittedName>
        <fullName evidence="1">DUF2793 domain-containing protein</fullName>
    </submittedName>
</protein>
<reference evidence="1" key="2">
    <citation type="submission" date="2023-02" db="EMBL/GenBank/DDBJ databases">
        <title>'Rhodoalgimonas zhirmunskyi' gen. nov., isolated from a red alga.</title>
        <authorList>
            <person name="Nedashkovskaya O.I."/>
            <person name="Otstavnykh N.Y."/>
            <person name="Bystritskaya E.P."/>
            <person name="Balabanova L.A."/>
            <person name="Isaeva M.P."/>
        </authorList>
    </citation>
    <scope>NUCLEOTIDE SEQUENCE</scope>
    <source>
        <strain evidence="1">KCTC 52189</strain>
    </source>
</reference>
<keyword evidence="2" id="KW-1185">Reference proteome</keyword>
<comment type="caution">
    <text evidence="1">The sequence shown here is derived from an EMBL/GenBank/DDBJ whole genome shotgun (WGS) entry which is preliminary data.</text>
</comment>
<organism evidence="1 2">
    <name type="scientific">Marimonas arenosa</name>
    <dbReference type="NCBI Taxonomy" id="1795305"/>
    <lineage>
        <taxon>Bacteria</taxon>
        <taxon>Pseudomonadati</taxon>
        <taxon>Pseudomonadota</taxon>
        <taxon>Alphaproteobacteria</taxon>
        <taxon>Rhodobacterales</taxon>
        <taxon>Paracoccaceae</taxon>
        <taxon>Marimonas</taxon>
    </lineage>
</organism>
<evidence type="ECO:0000313" key="1">
    <source>
        <dbReference type="EMBL" id="MDQ2090061.1"/>
    </source>
</evidence>
<dbReference type="Pfam" id="PF10983">
    <property type="entry name" value="DUF2793"/>
    <property type="match status" value="1"/>
</dbReference>
<proteinExistence type="predicted"/>
<sequence length="353" mass="36239">MPERSPNLDLPYLQPSQAQKHVTHNEALQALDALAQFVAIELGATTPPTTPAIGDCWGLGTGATGAWAGHDGDIALAIESGWVFLTPREGWRVWDRTAGVLMVFRNNGWASPTFAQLGVNATPDATNRLSIGADATLLSHDGAGHQLKVNKATATDTASLLFQSGWTGHAEVGLAGSNGWSVKVSPDGSTWTDALAVDNATGFVGIGGTAPDTPLHVQRSDGTAAIKIEETSTAASARTVATFINNGRPDFVLGNSSTGLEWSFGGGTNLVFKSGSLGSPPSAKATQATFESASGNLVLAGAVQVAGYTVATLPAASAMPWAIIGVSDETGGAVLAFSDGSDWRRVTDRAVVS</sequence>
<name>A0AAE3WBB4_9RHOB</name>
<accession>A0AAE3WBB4</accession>
<dbReference type="RefSeq" id="WP_306735325.1">
    <property type="nucleotide sequence ID" value="NZ_JANHAX010000002.1"/>
</dbReference>
<reference evidence="1" key="1">
    <citation type="submission" date="2022-07" db="EMBL/GenBank/DDBJ databases">
        <authorList>
            <person name="Otstavnykh N."/>
            <person name="Isaeva M."/>
            <person name="Bystritskaya E."/>
        </authorList>
    </citation>
    <scope>NUCLEOTIDE SEQUENCE</scope>
    <source>
        <strain evidence="1">KCTC 52189</strain>
    </source>
</reference>
<gene>
    <name evidence="1" type="ORF">NO357_09145</name>
</gene>
<evidence type="ECO:0000313" key="2">
    <source>
        <dbReference type="Proteomes" id="UP001226762"/>
    </source>
</evidence>
<dbReference type="InterPro" id="IPR021251">
    <property type="entry name" value="DUF2793"/>
</dbReference>
<dbReference type="AlphaFoldDB" id="A0AAE3WBB4"/>
<dbReference type="EMBL" id="JANHAX010000002">
    <property type="protein sequence ID" value="MDQ2090061.1"/>
    <property type="molecule type" value="Genomic_DNA"/>
</dbReference>
<dbReference type="Proteomes" id="UP001226762">
    <property type="component" value="Unassembled WGS sequence"/>
</dbReference>